<feature type="non-terminal residue" evidence="2">
    <location>
        <position position="61"/>
    </location>
</feature>
<name>A0ABW1KTC8_9ACTN</name>
<comment type="caution">
    <text evidence="2">The sequence shown here is derived from an EMBL/GenBank/DDBJ whole genome shotgun (WGS) entry which is preliminary data.</text>
</comment>
<evidence type="ECO:0000313" key="3">
    <source>
        <dbReference type="Proteomes" id="UP001596203"/>
    </source>
</evidence>
<dbReference type="InterPro" id="IPR020845">
    <property type="entry name" value="AMP-binding_CS"/>
</dbReference>
<evidence type="ECO:0000313" key="2">
    <source>
        <dbReference type="EMBL" id="MFC6023794.1"/>
    </source>
</evidence>
<dbReference type="PRINTS" id="PR00154">
    <property type="entry name" value="AMPBINDING"/>
</dbReference>
<dbReference type="EMBL" id="JBHSPR010000122">
    <property type="protein sequence ID" value="MFC6023794.1"/>
    <property type="molecule type" value="Genomic_DNA"/>
</dbReference>
<proteinExistence type="predicted"/>
<dbReference type="PANTHER" id="PTHR45527">
    <property type="entry name" value="NONRIBOSOMAL PEPTIDE SYNTHETASE"/>
    <property type="match status" value="1"/>
</dbReference>
<dbReference type="Gene3D" id="3.40.50.980">
    <property type="match status" value="1"/>
</dbReference>
<dbReference type="RefSeq" id="WP_377434593.1">
    <property type="nucleotide sequence ID" value="NZ_JBHSPR010000122.1"/>
</dbReference>
<dbReference type="PANTHER" id="PTHR45527:SF1">
    <property type="entry name" value="FATTY ACID SYNTHASE"/>
    <property type="match status" value="1"/>
</dbReference>
<keyword evidence="3" id="KW-1185">Reference proteome</keyword>
<accession>A0ABW1KTC8</accession>
<dbReference type="Proteomes" id="UP001596203">
    <property type="component" value="Unassembled WGS sequence"/>
</dbReference>
<gene>
    <name evidence="2" type="ORF">ACFP2T_47535</name>
</gene>
<evidence type="ECO:0000259" key="1">
    <source>
        <dbReference type="Pfam" id="PF00501"/>
    </source>
</evidence>
<dbReference type="SUPFAM" id="SSF56801">
    <property type="entry name" value="Acetyl-CoA synthetase-like"/>
    <property type="match status" value="1"/>
</dbReference>
<dbReference type="Pfam" id="PF00501">
    <property type="entry name" value="AMP-binding"/>
    <property type="match status" value="1"/>
</dbReference>
<dbReference type="InterPro" id="IPR000873">
    <property type="entry name" value="AMP-dep_synth/lig_dom"/>
</dbReference>
<organism evidence="2 3">
    <name type="scientific">Plantactinospora solaniradicis</name>
    <dbReference type="NCBI Taxonomy" id="1723736"/>
    <lineage>
        <taxon>Bacteria</taxon>
        <taxon>Bacillati</taxon>
        <taxon>Actinomycetota</taxon>
        <taxon>Actinomycetes</taxon>
        <taxon>Micromonosporales</taxon>
        <taxon>Micromonosporaceae</taxon>
        <taxon>Plantactinospora</taxon>
    </lineage>
</organism>
<reference evidence="3" key="1">
    <citation type="journal article" date="2019" name="Int. J. Syst. Evol. Microbiol.">
        <title>The Global Catalogue of Microorganisms (GCM) 10K type strain sequencing project: providing services to taxonomists for standard genome sequencing and annotation.</title>
        <authorList>
            <consortium name="The Broad Institute Genomics Platform"/>
            <consortium name="The Broad Institute Genome Sequencing Center for Infectious Disease"/>
            <person name="Wu L."/>
            <person name="Ma J."/>
        </authorList>
    </citation>
    <scope>NUCLEOTIDE SEQUENCE [LARGE SCALE GENOMIC DNA]</scope>
    <source>
        <strain evidence="3">ZS-35-S2</strain>
    </source>
</reference>
<dbReference type="PROSITE" id="PS00455">
    <property type="entry name" value="AMP_BINDING"/>
    <property type="match status" value="1"/>
</dbReference>
<protein>
    <submittedName>
        <fullName evidence="2">AMP-binding protein</fullName>
    </submittedName>
</protein>
<sequence length="61" mass="6371">MVTRTALRPVVGAVPAVLVDEPAVWRAQPVTTRVTPQSLAYVIYTSGSTGRPKGVALTHAG</sequence>
<dbReference type="InterPro" id="IPR020459">
    <property type="entry name" value="AMP-binding"/>
</dbReference>
<feature type="domain" description="AMP-dependent synthetase/ligase" evidence="1">
    <location>
        <begin position="28"/>
        <end position="60"/>
    </location>
</feature>